<feature type="region of interest" description="Disordered" evidence="4">
    <location>
        <begin position="194"/>
        <end position="215"/>
    </location>
</feature>
<comment type="cofactor">
    <cofactor evidence="1">
        <name>FAD</name>
        <dbReference type="ChEBI" id="CHEBI:57692"/>
    </cofactor>
</comment>
<dbReference type="Gene3D" id="3.40.30.120">
    <property type="match status" value="1"/>
</dbReference>
<evidence type="ECO:0000259" key="5">
    <source>
        <dbReference type="Pfam" id="PF01494"/>
    </source>
</evidence>
<evidence type="ECO:0000313" key="6">
    <source>
        <dbReference type="EMBL" id="MBF9073792.1"/>
    </source>
</evidence>
<feature type="compositionally biased region" description="Basic and acidic residues" evidence="4">
    <location>
        <begin position="561"/>
        <end position="571"/>
    </location>
</feature>
<dbReference type="EMBL" id="JADPRT010000026">
    <property type="protein sequence ID" value="MBF9073792.1"/>
    <property type="molecule type" value="Genomic_DNA"/>
</dbReference>
<dbReference type="InterPro" id="IPR002938">
    <property type="entry name" value="FAD-bd"/>
</dbReference>
<keyword evidence="3" id="KW-0274">FAD</keyword>
<keyword evidence="6" id="KW-0560">Oxidoreductase</keyword>
<dbReference type="SUPFAM" id="SSF51905">
    <property type="entry name" value="FAD/NAD(P)-binding domain"/>
    <property type="match status" value="1"/>
</dbReference>
<gene>
    <name evidence="6" type="ORF">I2501_37840</name>
</gene>
<reference evidence="6" key="1">
    <citation type="submission" date="2020-11" db="EMBL/GenBank/DDBJ databases">
        <title>Isolation and identification of active actinomycetes.</title>
        <authorList>
            <person name="Yu B."/>
        </authorList>
    </citation>
    <scope>NUCLEOTIDE SEQUENCE</scope>
    <source>
        <strain evidence="6">NEAU-YB345</strain>
    </source>
</reference>
<dbReference type="AlphaFoldDB" id="A0A931BCN9"/>
<evidence type="ECO:0000256" key="1">
    <source>
        <dbReference type="ARBA" id="ARBA00001974"/>
    </source>
</evidence>
<dbReference type="Proteomes" id="UP000657385">
    <property type="component" value="Unassembled WGS sequence"/>
</dbReference>
<evidence type="ECO:0000256" key="3">
    <source>
        <dbReference type="ARBA" id="ARBA00022827"/>
    </source>
</evidence>
<dbReference type="Pfam" id="PF01494">
    <property type="entry name" value="FAD_binding_3"/>
    <property type="match status" value="1"/>
</dbReference>
<feature type="domain" description="FAD-binding" evidence="5">
    <location>
        <begin position="11"/>
        <end position="339"/>
    </location>
</feature>
<dbReference type="PANTHER" id="PTHR43004:SF19">
    <property type="entry name" value="BINDING MONOOXYGENASE, PUTATIVE (JCVI)-RELATED"/>
    <property type="match status" value="1"/>
</dbReference>
<proteinExistence type="predicted"/>
<sequence length="571" mass="60437">MTGPAHSGSDPVIIAGAGPVGLALALALARHQVPTIVVDEGSGVCPEGSRSTVLRADTVGFLQRIGYTRVVADGRGWTAWRTLRRNRELLAVPLQPDDVLHLAHHRLLRGLRDAVSATPLVQLITDSAVLELEHDADSVSVHTEQTWLRGSHLVGCDGPRSTVRKRLGLRFPGRAAADHYALATVRADLPFPGEAQLHRDPPRGSGGPGAREVTARPLPDGVWRLDWRLPTRAPALTPDQLIEQLRASLSAWNGGTVPPYELISNADYVVQQRLSTRFQVGRVFLAGDAAHVLGALGMQNLDEGLRDADNLAWKLGLVWHGCAPEQLLTTYQQERRGAVIARLRAVDQAMPLLQPSTPLLEARRSILSGSLRRNAPLLSDGSLGTGRLGGAPAYPERSRPALTPALAPTSPGVLVPDFTVVTADGTKDRLRARLGRGFLVVLVAPGTGVWASEHWLGAGLMPQLTEATEALPLPAELLVTEAYPGAAPHTVLLIRPDGHLVAALHGCRPEELYDLADRARSGPADLPAPRGGTADADESGEGNGSDGSGGSGDGGTSGRTPARERLSAGRA</sequence>
<dbReference type="InterPro" id="IPR050641">
    <property type="entry name" value="RIFMO-like"/>
</dbReference>
<keyword evidence="7" id="KW-1185">Reference proteome</keyword>
<feature type="compositionally biased region" description="Gly residues" evidence="4">
    <location>
        <begin position="541"/>
        <end position="557"/>
    </location>
</feature>
<evidence type="ECO:0000313" key="7">
    <source>
        <dbReference type="Proteomes" id="UP000657385"/>
    </source>
</evidence>
<dbReference type="InterPro" id="IPR036188">
    <property type="entry name" value="FAD/NAD-bd_sf"/>
</dbReference>
<organism evidence="6 7">
    <name type="scientific">Streptacidiphilus fuscans</name>
    <dbReference type="NCBI Taxonomy" id="2789292"/>
    <lineage>
        <taxon>Bacteria</taxon>
        <taxon>Bacillati</taxon>
        <taxon>Actinomycetota</taxon>
        <taxon>Actinomycetes</taxon>
        <taxon>Kitasatosporales</taxon>
        <taxon>Streptomycetaceae</taxon>
        <taxon>Streptacidiphilus</taxon>
    </lineage>
</organism>
<dbReference type="GO" id="GO:0016709">
    <property type="term" value="F:oxidoreductase activity, acting on paired donors, with incorporation or reduction of molecular oxygen, NAD(P)H as one donor, and incorporation of one atom of oxygen"/>
    <property type="evidence" value="ECO:0007669"/>
    <property type="project" value="UniProtKB-ARBA"/>
</dbReference>
<accession>A0A931BCN9</accession>
<keyword evidence="6" id="KW-0503">Monooxygenase</keyword>
<name>A0A931BCN9_9ACTN</name>
<protein>
    <submittedName>
        <fullName evidence="6">FAD-dependent monooxygenase</fullName>
    </submittedName>
</protein>
<evidence type="ECO:0000256" key="4">
    <source>
        <dbReference type="SAM" id="MobiDB-lite"/>
    </source>
</evidence>
<dbReference type="GO" id="GO:0071949">
    <property type="term" value="F:FAD binding"/>
    <property type="evidence" value="ECO:0007669"/>
    <property type="project" value="InterPro"/>
</dbReference>
<evidence type="ECO:0000256" key="2">
    <source>
        <dbReference type="ARBA" id="ARBA00022630"/>
    </source>
</evidence>
<feature type="region of interest" description="Disordered" evidence="4">
    <location>
        <begin position="520"/>
        <end position="571"/>
    </location>
</feature>
<keyword evidence="2" id="KW-0285">Flavoprotein</keyword>
<dbReference type="Gene3D" id="3.50.50.60">
    <property type="entry name" value="FAD/NAD(P)-binding domain"/>
    <property type="match status" value="1"/>
</dbReference>
<dbReference type="PRINTS" id="PR00420">
    <property type="entry name" value="RNGMNOXGNASE"/>
</dbReference>
<dbReference type="Gene3D" id="3.30.70.2450">
    <property type="match status" value="1"/>
</dbReference>
<comment type="caution">
    <text evidence="6">The sequence shown here is derived from an EMBL/GenBank/DDBJ whole genome shotgun (WGS) entry which is preliminary data.</text>
</comment>
<dbReference type="PANTHER" id="PTHR43004">
    <property type="entry name" value="TRK SYSTEM POTASSIUM UPTAKE PROTEIN"/>
    <property type="match status" value="1"/>
</dbReference>